<dbReference type="Pfam" id="PF01160">
    <property type="entry name" value="Opiods_neuropep"/>
    <property type="match status" value="1"/>
</dbReference>
<dbReference type="PRINTS" id="PR00081">
    <property type="entry name" value="GDHRDH"/>
</dbReference>
<evidence type="ECO:0000256" key="1">
    <source>
        <dbReference type="ARBA" id="ARBA00004613"/>
    </source>
</evidence>
<keyword evidence="3" id="KW-0964">Secreted</keyword>
<comment type="subcellular location">
    <subcellularLocation>
        <location evidence="1">Secreted</location>
    </subcellularLocation>
</comment>
<sequence length="562" mass="63008">MKTLTVPVRSWWTLLLSAYLTLTARADCGEDCAYCSQQLPLQLIKIHSIECVVECEEHLNAGSSWSLCKRFMQNADNTPEGNGASTETEHLDTQHHPVDKKYGGFMKRYGGFMKRYGGFMKRYGGFMKKTAELYGLEPEDVDQGRAILTNHDVEMLTNQVEADGEREEEAPTDVLDLKEGAQGVKGMAKRYGGFMKRGQIYDLESEVKALQKRYGGFMRRVGRPQWWQESKRYGGFLKRSQEEALIETSEDLFSIIMNFLLETLQVLFMSLVYSLEAFVRLFIPTRKKNVSGEIVLLTGAGSGIGRLMALEFARLGARLVLWDINEEGNKETALMIKETHGARAYTYTCDCSDREEVYRIANQVKREVGDITILVNNAGIVTGKKFMESPDSLIEKSMEVNSLAHFWMYKAFLPAMIAANHGHLVSIASSAGLIGVNGLADYCASKFAAVGFAESMALELLAMGCDGVKTTIVCPFFINTGMFDGANTKWPRIMPILEPQYACRKIVDAVRREQVYLYIPRSIYIVIALKNLLPTKMGVLLGEYLGAFNFMAKFKGHGNKSK</sequence>
<comment type="caution">
    <text evidence="7">The sequence shown here is derived from an EMBL/GenBank/DDBJ whole genome shotgun (WGS) entry which is preliminary data.</text>
</comment>
<feature type="chain" id="PRO_5045241463" evidence="6">
    <location>
        <begin position="27"/>
        <end position="562"/>
    </location>
</feature>
<evidence type="ECO:0000256" key="2">
    <source>
        <dbReference type="ARBA" id="ARBA00008543"/>
    </source>
</evidence>
<dbReference type="EMBL" id="JAYMGO010000007">
    <property type="protein sequence ID" value="KAL1270796.1"/>
    <property type="molecule type" value="Genomic_DNA"/>
</dbReference>
<keyword evidence="6" id="KW-0732">Signal</keyword>
<feature type="signal peptide" evidence="6">
    <location>
        <begin position="1"/>
        <end position="26"/>
    </location>
</feature>
<dbReference type="CDD" id="cd05339">
    <property type="entry name" value="17beta-HSDXI-like_SDR_c"/>
    <property type="match status" value="1"/>
</dbReference>
<keyword evidence="8" id="KW-1185">Reference proteome</keyword>
<proteinExistence type="inferred from homology"/>
<evidence type="ECO:0000256" key="5">
    <source>
        <dbReference type="ARBA" id="ARBA00023157"/>
    </source>
</evidence>
<dbReference type="InterPro" id="IPR020904">
    <property type="entry name" value="Sc_DH/Rdtase_CS"/>
</dbReference>
<dbReference type="InterPro" id="IPR036291">
    <property type="entry name" value="NAD(P)-bd_dom_sf"/>
</dbReference>
<gene>
    <name evidence="7" type="ORF">QQF64_029812</name>
</gene>
<keyword evidence="5" id="KW-1015">Disulfide bond</keyword>
<accession>A0ABR3N1V4</accession>
<evidence type="ECO:0000256" key="3">
    <source>
        <dbReference type="ARBA" id="ARBA00022525"/>
    </source>
</evidence>
<reference evidence="7 8" key="1">
    <citation type="submission" date="2023-09" db="EMBL/GenBank/DDBJ databases">
        <authorList>
            <person name="Wang M."/>
        </authorList>
    </citation>
    <scope>NUCLEOTIDE SEQUENCE [LARGE SCALE GENOMIC DNA]</scope>
    <source>
        <strain evidence="7">GT-2023</strain>
        <tissue evidence="7">Liver</tissue>
    </source>
</reference>
<dbReference type="InterPro" id="IPR002347">
    <property type="entry name" value="SDR_fam"/>
</dbReference>
<dbReference type="PANTHER" id="PTHR24322">
    <property type="entry name" value="PKSB"/>
    <property type="match status" value="1"/>
</dbReference>
<dbReference type="PROSITE" id="PS00061">
    <property type="entry name" value="ADH_SHORT"/>
    <property type="match status" value="1"/>
</dbReference>
<keyword evidence="4" id="KW-0560">Oxidoreductase</keyword>
<dbReference type="Pfam" id="PF00106">
    <property type="entry name" value="adh_short"/>
    <property type="match status" value="1"/>
</dbReference>
<protein>
    <submittedName>
        <fullName evidence="7">Uncharacterized protein</fullName>
    </submittedName>
</protein>
<organism evidence="7 8">
    <name type="scientific">Cirrhinus molitorella</name>
    <name type="common">mud carp</name>
    <dbReference type="NCBI Taxonomy" id="172907"/>
    <lineage>
        <taxon>Eukaryota</taxon>
        <taxon>Metazoa</taxon>
        <taxon>Chordata</taxon>
        <taxon>Craniata</taxon>
        <taxon>Vertebrata</taxon>
        <taxon>Euteleostomi</taxon>
        <taxon>Actinopterygii</taxon>
        <taxon>Neopterygii</taxon>
        <taxon>Teleostei</taxon>
        <taxon>Ostariophysi</taxon>
        <taxon>Cypriniformes</taxon>
        <taxon>Cyprinidae</taxon>
        <taxon>Labeoninae</taxon>
        <taxon>Labeonini</taxon>
        <taxon>Cirrhinus</taxon>
    </lineage>
</organism>
<name>A0ABR3N1V4_9TELE</name>
<dbReference type="PANTHER" id="PTHR24322:SF747">
    <property type="entry name" value="EPIDERMAL RETINAL DEHYDROGENASE 2-RELATED"/>
    <property type="match status" value="1"/>
</dbReference>
<comment type="similarity">
    <text evidence="2">Belongs to the opioid neuropeptide precursor family.</text>
</comment>
<evidence type="ECO:0000313" key="7">
    <source>
        <dbReference type="EMBL" id="KAL1270796.1"/>
    </source>
</evidence>
<dbReference type="InterPro" id="IPR006024">
    <property type="entry name" value="Opioid_neupept"/>
</dbReference>
<evidence type="ECO:0000256" key="4">
    <source>
        <dbReference type="ARBA" id="ARBA00023002"/>
    </source>
</evidence>
<evidence type="ECO:0000313" key="8">
    <source>
        <dbReference type="Proteomes" id="UP001558613"/>
    </source>
</evidence>
<evidence type="ECO:0000256" key="6">
    <source>
        <dbReference type="SAM" id="SignalP"/>
    </source>
</evidence>
<dbReference type="Proteomes" id="UP001558613">
    <property type="component" value="Unassembled WGS sequence"/>
</dbReference>
<dbReference type="PRINTS" id="PR00080">
    <property type="entry name" value="SDRFAMILY"/>
</dbReference>
<dbReference type="Gene3D" id="3.40.50.720">
    <property type="entry name" value="NAD(P)-binding Rossmann-like Domain"/>
    <property type="match status" value="1"/>
</dbReference>
<dbReference type="SUPFAM" id="SSF51735">
    <property type="entry name" value="NAD(P)-binding Rossmann-fold domains"/>
    <property type="match status" value="1"/>
</dbReference>